<dbReference type="InterPro" id="IPR013761">
    <property type="entry name" value="SAM/pointed_sf"/>
</dbReference>
<proteinExistence type="predicted"/>
<reference evidence="2" key="1">
    <citation type="submission" date="2022-11" db="UniProtKB">
        <authorList>
            <consortium name="WormBaseParasite"/>
        </authorList>
    </citation>
    <scope>IDENTIFICATION</scope>
</reference>
<dbReference type="SUPFAM" id="SSF47769">
    <property type="entry name" value="SAM/Pointed domain"/>
    <property type="match status" value="1"/>
</dbReference>
<dbReference type="AlphaFoldDB" id="A0A915KE25"/>
<sequence>MFILQIQSTLTACQLTLEQNLEANIIKCTNITEFLSAIGMSSYLSTFEKHGFDAYKFLKYSLDRRGLIIMNVKANHIDAILKALVLIQSLSDDQLPKFSNFQTLSDWLTHLQCMEALPLFERHGFGTIENLDGFNRFDVAKVAESTIVPQLFMIIDAKALRLDN</sequence>
<evidence type="ECO:0000313" key="2">
    <source>
        <dbReference type="WBParaSite" id="nRc.2.0.1.t36630-RA"/>
    </source>
</evidence>
<keyword evidence="1" id="KW-1185">Reference proteome</keyword>
<dbReference type="WBParaSite" id="nRc.2.0.1.t36630-RA">
    <property type="protein sequence ID" value="nRc.2.0.1.t36630-RA"/>
    <property type="gene ID" value="nRc.2.0.1.g36630"/>
</dbReference>
<dbReference type="Proteomes" id="UP000887565">
    <property type="component" value="Unplaced"/>
</dbReference>
<organism evidence="1 2">
    <name type="scientific">Romanomermis culicivorax</name>
    <name type="common">Nematode worm</name>
    <dbReference type="NCBI Taxonomy" id="13658"/>
    <lineage>
        <taxon>Eukaryota</taxon>
        <taxon>Metazoa</taxon>
        <taxon>Ecdysozoa</taxon>
        <taxon>Nematoda</taxon>
        <taxon>Enoplea</taxon>
        <taxon>Dorylaimia</taxon>
        <taxon>Mermithida</taxon>
        <taxon>Mermithoidea</taxon>
        <taxon>Mermithidae</taxon>
        <taxon>Romanomermis</taxon>
    </lineage>
</organism>
<name>A0A915KE25_ROMCU</name>
<dbReference type="Gene3D" id="1.10.150.50">
    <property type="entry name" value="Transcription Factor, Ets-1"/>
    <property type="match status" value="1"/>
</dbReference>
<protein>
    <submittedName>
        <fullName evidence="2">SAM domain-containing protein</fullName>
    </submittedName>
</protein>
<evidence type="ECO:0000313" key="1">
    <source>
        <dbReference type="Proteomes" id="UP000887565"/>
    </source>
</evidence>
<accession>A0A915KE25</accession>